<dbReference type="PANTHER" id="PTHR38435:SF2">
    <property type="entry name" value="DUF871 DOMAIN-CONTAINING PROTEIN"/>
    <property type="match status" value="1"/>
</dbReference>
<dbReference type="Pfam" id="PF19200">
    <property type="entry name" value="MupG_N"/>
    <property type="match status" value="1"/>
</dbReference>
<dbReference type="InterPro" id="IPR043894">
    <property type="entry name" value="MupG_C"/>
</dbReference>
<name>A0A4Y3ULH6_9MICO</name>
<dbReference type="InterPro" id="IPR013785">
    <property type="entry name" value="Aldolase_TIM"/>
</dbReference>
<evidence type="ECO:0000313" key="3">
    <source>
        <dbReference type="EMBL" id="TQM97971.1"/>
    </source>
</evidence>
<dbReference type="SUPFAM" id="SSF51445">
    <property type="entry name" value="(Trans)glycosidases"/>
    <property type="match status" value="1"/>
</dbReference>
<protein>
    <recommendedName>
        <fullName evidence="5">DUF871 family protein</fullName>
    </recommendedName>
</protein>
<evidence type="ECO:0000313" key="4">
    <source>
        <dbReference type="Proteomes" id="UP000319804"/>
    </source>
</evidence>
<dbReference type="PANTHER" id="PTHR38435">
    <property type="match status" value="1"/>
</dbReference>
<dbReference type="InterPro" id="IPR043797">
    <property type="entry name" value="MupG_N"/>
</dbReference>
<keyword evidence="4" id="KW-1185">Reference proteome</keyword>
<evidence type="ECO:0008006" key="5">
    <source>
        <dbReference type="Google" id="ProtNLM"/>
    </source>
</evidence>
<comment type="caution">
    <text evidence="3">The sequence shown here is derived from an EMBL/GenBank/DDBJ whole genome shotgun (WGS) entry which is preliminary data.</text>
</comment>
<dbReference type="InterPro" id="IPR017853">
    <property type="entry name" value="GH"/>
</dbReference>
<gene>
    <name evidence="3" type="ORF">FHX68_1982</name>
</gene>
<dbReference type="InterPro" id="IPR029000">
    <property type="entry name" value="Cyclophilin-like_dom_sf"/>
</dbReference>
<dbReference type="Proteomes" id="UP000319804">
    <property type="component" value="Unassembled WGS sequence"/>
</dbReference>
<evidence type="ECO:0000259" key="1">
    <source>
        <dbReference type="Pfam" id="PF05913"/>
    </source>
</evidence>
<dbReference type="InterPro" id="IPR008589">
    <property type="entry name" value="MupG"/>
</dbReference>
<dbReference type="AlphaFoldDB" id="A0A4Y3ULH6"/>
<proteinExistence type="predicted"/>
<evidence type="ECO:0000259" key="2">
    <source>
        <dbReference type="Pfam" id="PF19200"/>
    </source>
</evidence>
<dbReference type="EMBL" id="VFPS01000003">
    <property type="protein sequence ID" value="TQM97971.1"/>
    <property type="molecule type" value="Genomic_DNA"/>
</dbReference>
<reference evidence="3 4" key="1">
    <citation type="submission" date="2019-06" db="EMBL/GenBank/DDBJ databases">
        <title>Sequencing the genomes of 1000 actinobacteria strains.</title>
        <authorList>
            <person name="Klenk H.-P."/>
        </authorList>
    </citation>
    <scope>NUCLEOTIDE SEQUENCE [LARGE SCALE GENOMIC DNA]</scope>
    <source>
        <strain evidence="3 4">DSM 20427</strain>
    </source>
</reference>
<feature type="domain" description="6-phospho-N-acetylmuramidase N-terminal" evidence="2">
    <location>
        <begin position="3"/>
        <end position="205"/>
    </location>
</feature>
<organism evidence="3 4">
    <name type="scientific">Microbacterium lacticum</name>
    <dbReference type="NCBI Taxonomy" id="33885"/>
    <lineage>
        <taxon>Bacteria</taxon>
        <taxon>Bacillati</taxon>
        <taxon>Actinomycetota</taxon>
        <taxon>Actinomycetes</taxon>
        <taxon>Micrococcales</taxon>
        <taxon>Microbacteriaceae</taxon>
        <taxon>Microbacterium</taxon>
    </lineage>
</organism>
<feature type="domain" description="6-phospho-N-acetylmuramidase C-terminal" evidence="1">
    <location>
        <begin position="248"/>
        <end position="341"/>
    </location>
</feature>
<dbReference type="Pfam" id="PF05913">
    <property type="entry name" value="MupG_C"/>
    <property type="match status" value="1"/>
</dbReference>
<accession>A0A4Y3ULH6</accession>
<sequence>MLFSLYPTDTPEVRRAVVSQAVALADRPLLFTSLHLPESADLDGYGAELTALHREHGVSFCADISPLALERLGSGVGGTARLREWGVTTLRIDFGFAPHEIREIAAASRCAIAVNASTATASLLDELESVRPIGWHNFYPRPETGITTAFYVSQNELFRERGLPLYAFVPGEVSFRAPLHLGLPMLEEHRHRTAWRNYLHLRRLDPHVEIVCAEATLLPEHLRWIARVEQSGEITVPLAGLDDAGAFLRESVWRLRIEDAAASFRLEGTRGEIPPSAPRNADRREVGSLQMDLDRLGRYRGEVHLMRQNLPLTGMQGHVGEIAAPYRGIVADLRPGDVLRFE</sequence>
<dbReference type="RefSeq" id="WP_170214263.1">
    <property type="nucleotide sequence ID" value="NZ_BJNA01000043.1"/>
</dbReference>
<dbReference type="Gene3D" id="2.40.100.10">
    <property type="entry name" value="Cyclophilin-like"/>
    <property type="match status" value="1"/>
</dbReference>
<dbReference type="SUPFAM" id="SSF50891">
    <property type="entry name" value="Cyclophilin-like"/>
    <property type="match status" value="1"/>
</dbReference>
<dbReference type="Gene3D" id="3.20.20.70">
    <property type="entry name" value="Aldolase class I"/>
    <property type="match status" value="1"/>
</dbReference>